<evidence type="ECO:0000259" key="1">
    <source>
        <dbReference type="PROSITE" id="PS50904"/>
    </source>
</evidence>
<keyword evidence="3" id="KW-1185">Reference proteome</keyword>
<evidence type="ECO:0000313" key="2">
    <source>
        <dbReference type="EMBL" id="KSA02199.1"/>
    </source>
</evidence>
<dbReference type="AlphaFoldDB" id="A0A0V1Q141"/>
<dbReference type="RefSeq" id="XP_015468301.1">
    <property type="nucleotide sequence ID" value="XM_015610847.1"/>
</dbReference>
<evidence type="ECO:0000313" key="3">
    <source>
        <dbReference type="Proteomes" id="UP000054251"/>
    </source>
</evidence>
<dbReference type="InterPro" id="IPR006797">
    <property type="entry name" value="PRELI/MSF1_dom"/>
</dbReference>
<dbReference type="InterPro" id="IPR037365">
    <property type="entry name" value="Slowmo/Ups"/>
</dbReference>
<dbReference type="GeneID" id="26839026"/>
<organism evidence="2 3">
    <name type="scientific">Debaryomyces fabryi</name>
    <dbReference type="NCBI Taxonomy" id="58627"/>
    <lineage>
        <taxon>Eukaryota</taxon>
        <taxon>Fungi</taxon>
        <taxon>Dikarya</taxon>
        <taxon>Ascomycota</taxon>
        <taxon>Saccharomycotina</taxon>
        <taxon>Pichiomycetes</taxon>
        <taxon>Debaryomycetaceae</taxon>
        <taxon>Debaryomyces</taxon>
    </lineage>
</organism>
<name>A0A0V1Q141_9ASCO</name>
<sequence>MKLFTTNHYFNYPWEQVTAANWQKYPNELSTHVESVDILSREIDVERRVLRTERLIGCKQSIPRWLVYLVGAQDHSYVREVSEVDLVNKTLVMKSHNLTMNHLLLVNETVVYKPDVDMPQSRTTFNQDAEITAYASIKKICEKVEEWSVERFGQNAKVGKLGFESVLETLNKKWEESGVFVSDVSYSIIKDINEVTDRTHSVLSEVTKLGNVFSK</sequence>
<proteinExistence type="predicted"/>
<comment type="caution">
    <text evidence="2">The sequence shown here is derived from an EMBL/GenBank/DDBJ whole genome shotgun (WGS) entry which is preliminary data.</text>
</comment>
<dbReference type="PROSITE" id="PS50904">
    <property type="entry name" value="PRELI_MSF1"/>
    <property type="match status" value="1"/>
</dbReference>
<dbReference type="GO" id="GO:0005758">
    <property type="term" value="C:mitochondrial intermembrane space"/>
    <property type="evidence" value="ECO:0007669"/>
    <property type="project" value="InterPro"/>
</dbReference>
<accession>A0A0V1Q141</accession>
<dbReference type="EMBL" id="LMYN01000032">
    <property type="protein sequence ID" value="KSA02199.1"/>
    <property type="molecule type" value="Genomic_DNA"/>
</dbReference>
<dbReference type="Proteomes" id="UP000054251">
    <property type="component" value="Unassembled WGS sequence"/>
</dbReference>
<reference evidence="2 3" key="1">
    <citation type="submission" date="2015-11" db="EMBL/GenBank/DDBJ databases">
        <title>The genome of Debaryomyces fabryi.</title>
        <authorList>
            <person name="Tafer H."/>
            <person name="Lopandic K."/>
        </authorList>
    </citation>
    <scope>NUCLEOTIDE SEQUENCE [LARGE SCALE GENOMIC DNA]</scope>
    <source>
        <strain evidence="2 3">CBS 789</strain>
    </source>
</reference>
<dbReference type="PANTHER" id="PTHR11158">
    <property type="entry name" value="MSF1/PX19 RELATED"/>
    <property type="match status" value="1"/>
</dbReference>
<dbReference type="OrthoDB" id="407630at2759"/>
<protein>
    <recommendedName>
        <fullName evidence="1">PRELI/MSF1 domain-containing protein</fullName>
    </recommendedName>
</protein>
<feature type="domain" description="PRELI/MSF1" evidence="1">
    <location>
        <begin position="1"/>
        <end position="175"/>
    </location>
</feature>
<dbReference type="Pfam" id="PF04707">
    <property type="entry name" value="PRELI"/>
    <property type="match status" value="1"/>
</dbReference>
<gene>
    <name evidence="2" type="ORF">AC631_02017</name>
</gene>